<evidence type="ECO:0000313" key="1">
    <source>
        <dbReference type="EMBL" id="PQO31919.1"/>
    </source>
</evidence>
<dbReference type="RefSeq" id="WP_105330932.1">
    <property type="nucleotide sequence ID" value="NZ_PUHY01000012.1"/>
</dbReference>
<protein>
    <submittedName>
        <fullName evidence="1">Uncharacterized protein</fullName>
    </submittedName>
</protein>
<dbReference type="EMBL" id="PUHY01000012">
    <property type="protein sequence ID" value="PQO31919.1"/>
    <property type="molecule type" value="Genomic_DNA"/>
</dbReference>
<dbReference type="Proteomes" id="UP000238322">
    <property type="component" value="Unassembled WGS sequence"/>
</dbReference>
<name>A0A2S8FIA4_9BACT</name>
<organism evidence="1 2">
    <name type="scientific">Blastopirellula marina</name>
    <dbReference type="NCBI Taxonomy" id="124"/>
    <lineage>
        <taxon>Bacteria</taxon>
        <taxon>Pseudomonadati</taxon>
        <taxon>Planctomycetota</taxon>
        <taxon>Planctomycetia</taxon>
        <taxon>Pirellulales</taxon>
        <taxon>Pirellulaceae</taxon>
        <taxon>Blastopirellula</taxon>
    </lineage>
</organism>
<accession>A0A2S8FIA4</accession>
<proteinExistence type="predicted"/>
<dbReference type="OrthoDB" id="283671at2"/>
<sequence length="151" mass="17318">MGKKLRAMVLVLAVLVVLVVIYQSSIAKITGAGHEWLRRQSSQFCHSGYRLRGEHVWHNEDGQTYYVYIFESTVVHRGIDPGIQILLENSEHQEIDRIDVASPHPMIGSSLLDSIHPSRLEVVFHIREPKSKMQCQIWELKDGQLVESEFV</sequence>
<evidence type="ECO:0000313" key="2">
    <source>
        <dbReference type="Proteomes" id="UP000238322"/>
    </source>
</evidence>
<reference evidence="1 2" key="1">
    <citation type="submission" date="2018-02" db="EMBL/GenBank/DDBJ databases">
        <title>Comparative genomes isolates from brazilian mangrove.</title>
        <authorList>
            <person name="Araujo J.E."/>
            <person name="Taketani R.G."/>
            <person name="Silva M.C.P."/>
            <person name="Loureco M.V."/>
            <person name="Andreote F.D."/>
        </authorList>
    </citation>
    <scope>NUCLEOTIDE SEQUENCE [LARGE SCALE GENOMIC DNA]</scope>
    <source>
        <strain evidence="1 2">Hex-1 MGV</strain>
    </source>
</reference>
<dbReference type="AlphaFoldDB" id="A0A2S8FIA4"/>
<comment type="caution">
    <text evidence="1">The sequence shown here is derived from an EMBL/GenBank/DDBJ whole genome shotgun (WGS) entry which is preliminary data.</text>
</comment>
<gene>
    <name evidence="1" type="ORF">C5Y83_16820</name>
</gene>